<name>A0ABD3WI74_SINWO</name>
<keyword evidence="1" id="KW-0732">Signal</keyword>
<keyword evidence="3" id="KW-1185">Reference proteome</keyword>
<dbReference type="AlphaFoldDB" id="A0ABD3WI74"/>
<organism evidence="2 3">
    <name type="scientific">Sinanodonta woodiana</name>
    <name type="common">Chinese pond mussel</name>
    <name type="synonym">Anodonta woodiana</name>
    <dbReference type="NCBI Taxonomy" id="1069815"/>
    <lineage>
        <taxon>Eukaryota</taxon>
        <taxon>Metazoa</taxon>
        <taxon>Spiralia</taxon>
        <taxon>Lophotrochozoa</taxon>
        <taxon>Mollusca</taxon>
        <taxon>Bivalvia</taxon>
        <taxon>Autobranchia</taxon>
        <taxon>Heteroconchia</taxon>
        <taxon>Palaeoheterodonta</taxon>
        <taxon>Unionida</taxon>
        <taxon>Unionoidea</taxon>
        <taxon>Unionidae</taxon>
        <taxon>Unioninae</taxon>
        <taxon>Sinanodonta</taxon>
    </lineage>
</organism>
<feature type="chain" id="PRO_5044777889" evidence="1">
    <location>
        <begin position="20"/>
        <end position="242"/>
    </location>
</feature>
<proteinExistence type="predicted"/>
<comment type="caution">
    <text evidence="2">The sequence shown here is derived from an EMBL/GenBank/DDBJ whole genome shotgun (WGS) entry which is preliminary data.</text>
</comment>
<evidence type="ECO:0000313" key="3">
    <source>
        <dbReference type="Proteomes" id="UP001634394"/>
    </source>
</evidence>
<protein>
    <submittedName>
        <fullName evidence="2">Uncharacterized protein</fullName>
    </submittedName>
</protein>
<accession>A0ABD3WI74</accession>
<feature type="signal peptide" evidence="1">
    <location>
        <begin position="1"/>
        <end position="19"/>
    </location>
</feature>
<evidence type="ECO:0000256" key="1">
    <source>
        <dbReference type="SAM" id="SignalP"/>
    </source>
</evidence>
<gene>
    <name evidence="2" type="ORF">ACJMK2_040140</name>
</gene>
<sequence>MCRMVHLAWLFALITLGHNLQLPAGLPQDMPKPGSPEQSTAVCYSIDSICEVAFNTTDISFPSQQPMCSCPDAIQCPRNWEDNSRSVYVYKTLPSNNNDREDEVLMKLSFCRPLTAHFGRMCNKFEPVITLSGPGGPFLFKLESPGMRCQCRRGIYLNRSWSQGIFSFEEYSCGKPKCNPMAIDSDTCMTVSNVRDPSYFLQHRLEHNYPCRCPRGHFCHVDTDQLSKQTGGHINGFCKSIK</sequence>
<evidence type="ECO:0000313" key="2">
    <source>
        <dbReference type="EMBL" id="KAL3872200.1"/>
    </source>
</evidence>
<dbReference type="EMBL" id="JBJQND010000007">
    <property type="protein sequence ID" value="KAL3872200.1"/>
    <property type="molecule type" value="Genomic_DNA"/>
</dbReference>
<dbReference type="Proteomes" id="UP001634394">
    <property type="component" value="Unassembled WGS sequence"/>
</dbReference>
<reference evidence="2 3" key="1">
    <citation type="submission" date="2024-11" db="EMBL/GenBank/DDBJ databases">
        <title>Chromosome-level genome assembly of the freshwater bivalve Anodonta woodiana.</title>
        <authorList>
            <person name="Chen X."/>
        </authorList>
    </citation>
    <scope>NUCLEOTIDE SEQUENCE [LARGE SCALE GENOMIC DNA]</scope>
    <source>
        <strain evidence="2">MN2024</strain>
        <tissue evidence="2">Gills</tissue>
    </source>
</reference>